<reference evidence="3" key="1">
    <citation type="submission" date="2005-08" db="EMBL/GenBank/DDBJ databases">
        <title>Complete sequence of Dechloromonas aromatica RCB.</title>
        <authorList>
            <person name="Salinero K.K."/>
            <person name="Copeland A."/>
            <person name="Lucas S."/>
            <person name="Lapidus A."/>
            <person name="Barry K."/>
            <person name="Detter J.C."/>
            <person name="Glavina T."/>
            <person name="Hammon N."/>
            <person name="Israni S."/>
            <person name="Pitluck S."/>
            <person name="Di Bartolo G."/>
            <person name="Trong S."/>
            <person name="Schmutz J."/>
            <person name="Larimer F."/>
            <person name="Land M."/>
            <person name="Ivanova N."/>
            <person name="Richardson P."/>
        </authorList>
    </citation>
    <scope>NUCLEOTIDE SEQUENCE</scope>
    <source>
        <strain evidence="3">RCB</strain>
    </source>
</reference>
<feature type="signal peptide" evidence="1">
    <location>
        <begin position="1"/>
        <end position="19"/>
    </location>
</feature>
<gene>
    <name evidence="3" type="ordered locus">Daro_0387</name>
</gene>
<evidence type="ECO:0000313" key="3">
    <source>
        <dbReference type="EMBL" id="AAZ45146.1"/>
    </source>
</evidence>
<dbReference type="STRING" id="159087.Daro_0387"/>
<dbReference type="InterPro" id="IPR022548">
    <property type="entry name" value="DUF2846"/>
</dbReference>
<dbReference type="EMBL" id="CP000089">
    <property type="protein sequence ID" value="AAZ45146.1"/>
    <property type="molecule type" value="Genomic_DNA"/>
</dbReference>
<dbReference type="OrthoDB" id="7375569at2"/>
<dbReference type="KEGG" id="dar:Daro_0387"/>
<evidence type="ECO:0000256" key="1">
    <source>
        <dbReference type="SAM" id="SignalP"/>
    </source>
</evidence>
<name>Q47J35_DECAR</name>
<feature type="domain" description="DUF2846" evidence="2">
    <location>
        <begin position="40"/>
        <end position="125"/>
    </location>
</feature>
<dbReference type="eggNOG" id="ENOG50313PE">
    <property type="taxonomic scope" value="Bacteria"/>
</dbReference>
<evidence type="ECO:0000259" key="2">
    <source>
        <dbReference type="Pfam" id="PF11008"/>
    </source>
</evidence>
<feature type="chain" id="PRO_5004233635" description="DUF2846 domain-containing protein" evidence="1">
    <location>
        <begin position="20"/>
        <end position="152"/>
    </location>
</feature>
<protein>
    <recommendedName>
        <fullName evidence="2">DUF2846 domain-containing protein</fullName>
    </recommendedName>
</protein>
<proteinExistence type="predicted"/>
<dbReference type="PROSITE" id="PS51257">
    <property type="entry name" value="PROKAR_LIPOPROTEIN"/>
    <property type="match status" value="1"/>
</dbReference>
<dbReference type="Pfam" id="PF11008">
    <property type="entry name" value="DUF2846"/>
    <property type="match status" value="1"/>
</dbReference>
<dbReference type="AlphaFoldDB" id="Q47J35"/>
<organism evidence="3">
    <name type="scientific">Dechloromonas aromatica (strain RCB)</name>
    <dbReference type="NCBI Taxonomy" id="159087"/>
    <lineage>
        <taxon>Bacteria</taxon>
        <taxon>Pseudomonadati</taxon>
        <taxon>Pseudomonadota</taxon>
        <taxon>Betaproteobacteria</taxon>
        <taxon>Rhodocyclales</taxon>
        <taxon>Azonexaceae</taxon>
        <taxon>Dechloromonas</taxon>
    </lineage>
</organism>
<dbReference type="HOGENOM" id="CLU_125328_0_0_4"/>
<dbReference type="InterPro" id="IPR016596">
    <property type="entry name" value="UCP012335"/>
</dbReference>
<dbReference type="PIRSF" id="PIRSF012335">
    <property type="entry name" value="UCP012335"/>
    <property type="match status" value="1"/>
</dbReference>
<accession>Q47J35</accession>
<keyword evidence="1" id="KW-0732">Signal</keyword>
<sequence>MFKKIASVAIFAAFITGCASVPMESKEASDQAKRFPAPSQGQAGLYIYRSAGVGGALKKDIWVDGKCIGESAPNVFFYEEVKGNQEHVIATESEFSPNEIKLAVADGINYFIRQYIKMGVFVGGANLEVANEAEGKEVVRNLEMAKKGTCSE</sequence>